<feature type="region of interest" description="Disordered" evidence="2">
    <location>
        <begin position="388"/>
        <end position="454"/>
    </location>
</feature>
<dbReference type="PANTHER" id="PTHR45710:SF26">
    <property type="entry name" value="RH26557P"/>
    <property type="match status" value="1"/>
</dbReference>
<feature type="compositionally biased region" description="Basic residues" evidence="2">
    <location>
        <begin position="407"/>
        <end position="419"/>
    </location>
</feature>
<dbReference type="Gene3D" id="3.10.100.10">
    <property type="entry name" value="Mannose-Binding Protein A, subunit A"/>
    <property type="match status" value="2"/>
</dbReference>
<evidence type="ECO:0000259" key="4">
    <source>
        <dbReference type="PROSITE" id="PS50041"/>
    </source>
</evidence>
<dbReference type="PROSITE" id="PS00615">
    <property type="entry name" value="C_TYPE_LECTIN_1"/>
    <property type="match status" value="1"/>
</dbReference>
<dbReference type="CDD" id="cd00037">
    <property type="entry name" value="CLECT"/>
    <property type="match status" value="2"/>
</dbReference>
<protein>
    <recommendedName>
        <fullName evidence="4">C-type lectin domain-containing protein</fullName>
    </recommendedName>
</protein>
<dbReference type="EMBL" id="JAODUP010000932">
    <property type="protein sequence ID" value="KAK2142622.1"/>
    <property type="molecule type" value="Genomic_DNA"/>
</dbReference>
<evidence type="ECO:0000256" key="2">
    <source>
        <dbReference type="SAM" id="MobiDB-lite"/>
    </source>
</evidence>
<feature type="compositionally biased region" description="Basic and acidic residues" evidence="2">
    <location>
        <begin position="420"/>
        <end position="431"/>
    </location>
</feature>
<gene>
    <name evidence="5" type="ORF">LSH36_932g01088</name>
</gene>
<feature type="domain" description="C-type lectin" evidence="4">
    <location>
        <begin position="169"/>
        <end position="293"/>
    </location>
</feature>
<dbReference type="InterPro" id="IPR016186">
    <property type="entry name" value="C-type_lectin-like/link_sf"/>
</dbReference>
<dbReference type="InterPro" id="IPR050828">
    <property type="entry name" value="C-type_lectin/matrix_domain"/>
</dbReference>
<dbReference type="SMART" id="SM00034">
    <property type="entry name" value="CLECT"/>
    <property type="match status" value="2"/>
</dbReference>
<dbReference type="InterPro" id="IPR016187">
    <property type="entry name" value="CTDL_fold"/>
</dbReference>
<feature type="signal peptide" evidence="3">
    <location>
        <begin position="1"/>
        <end position="18"/>
    </location>
</feature>
<evidence type="ECO:0000313" key="6">
    <source>
        <dbReference type="Proteomes" id="UP001208570"/>
    </source>
</evidence>
<dbReference type="InterPro" id="IPR001304">
    <property type="entry name" value="C-type_lectin-like"/>
</dbReference>
<sequence>MIMLVKFIVVILISVVCGYSYNVTEIQCEGRLCLYKFHWPYQSGRWQQSYDSCRKNDMDLLTIDNQAMEDDVERLLKQQTDKNVSKIWIAGRGTFDYKWRYMNGSEFKVDISTIQSKENDAHCLYSSLGANVVYQYTSDQCYEKSSTSQLICQYDQSDTGHCYSGHLSYGGKCYIKTKYDGRDGSHKIDWFSGQTYCNGLNSDIIYSNIKSVFQSHLKDLMNTDITQQQVWIGVTLSYWYWDRGSSSGKVNIPIRYYNWDDKEGGDPYNRCIVIDHKKKDKWRSESCGSYIEYFICMKSQTMKVCSYFEDTESTACVITRYQRRKRRAATEHYTEDQDNPTSSTQSATGGPEYANIAFVPNEDGVTQEEAPSPYAEVGFGERFNNLLEKKRPKFAGKKRNGDEKNTKRAIKKTRHTKSSKHNDKETVHDDDSSPGEQPDESKPVMTYKQAPSGDLYAVVNKDDNREGKIKHIATEQGDLYAVSLNKS</sequence>
<dbReference type="Proteomes" id="UP001208570">
    <property type="component" value="Unassembled WGS sequence"/>
</dbReference>
<dbReference type="PANTHER" id="PTHR45710">
    <property type="entry name" value="C-TYPE LECTIN DOMAIN-CONTAINING PROTEIN 180"/>
    <property type="match status" value="1"/>
</dbReference>
<feature type="compositionally biased region" description="Polar residues" evidence="2">
    <location>
        <begin position="339"/>
        <end position="348"/>
    </location>
</feature>
<organism evidence="5 6">
    <name type="scientific">Paralvinella palmiformis</name>
    <dbReference type="NCBI Taxonomy" id="53620"/>
    <lineage>
        <taxon>Eukaryota</taxon>
        <taxon>Metazoa</taxon>
        <taxon>Spiralia</taxon>
        <taxon>Lophotrochozoa</taxon>
        <taxon>Annelida</taxon>
        <taxon>Polychaeta</taxon>
        <taxon>Sedentaria</taxon>
        <taxon>Canalipalpata</taxon>
        <taxon>Terebellida</taxon>
        <taxon>Terebelliformia</taxon>
        <taxon>Alvinellidae</taxon>
        <taxon>Paralvinella</taxon>
    </lineage>
</organism>
<dbReference type="Pfam" id="PF00059">
    <property type="entry name" value="Lectin_C"/>
    <property type="match status" value="1"/>
</dbReference>
<accession>A0AAD9IXW6</accession>
<evidence type="ECO:0000256" key="1">
    <source>
        <dbReference type="ARBA" id="ARBA00023157"/>
    </source>
</evidence>
<comment type="caution">
    <text evidence="5">The sequence shown here is derived from an EMBL/GenBank/DDBJ whole genome shotgun (WGS) entry which is preliminary data.</text>
</comment>
<dbReference type="SUPFAM" id="SSF56436">
    <property type="entry name" value="C-type lectin-like"/>
    <property type="match status" value="2"/>
</dbReference>
<feature type="region of interest" description="Disordered" evidence="2">
    <location>
        <begin position="328"/>
        <end position="355"/>
    </location>
</feature>
<dbReference type="InterPro" id="IPR018378">
    <property type="entry name" value="C-type_lectin_CS"/>
</dbReference>
<name>A0AAD9IXW6_9ANNE</name>
<proteinExistence type="predicted"/>
<evidence type="ECO:0000256" key="3">
    <source>
        <dbReference type="SAM" id="SignalP"/>
    </source>
</evidence>
<dbReference type="AlphaFoldDB" id="A0AAD9IXW6"/>
<keyword evidence="1" id="KW-1015">Disulfide bond</keyword>
<feature type="chain" id="PRO_5042144728" description="C-type lectin domain-containing protein" evidence="3">
    <location>
        <begin position="19"/>
        <end position="487"/>
    </location>
</feature>
<keyword evidence="3" id="KW-0732">Signal</keyword>
<evidence type="ECO:0000313" key="5">
    <source>
        <dbReference type="EMBL" id="KAK2142622.1"/>
    </source>
</evidence>
<reference evidence="5" key="1">
    <citation type="journal article" date="2023" name="Mol. Biol. Evol.">
        <title>Third-Generation Sequencing Reveals the Adaptive Role of the Epigenome in Three Deep-Sea Polychaetes.</title>
        <authorList>
            <person name="Perez M."/>
            <person name="Aroh O."/>
            <person name="Sun Y."/>
            <person name="Lan Y."/>
            <person name="Juniper S.K."/>
            <person name="Young C.R."/>
            <person name="Angers B."/>
            <person name="Qian P.Y."/>
        </authorList>
    </citation>
    <scope>NUCLEOTIDE SEQUENCE</scope>
    <source>
        <strain evidence="5">P08H-3</strain>
    </source>
</reference>
<keyword evidence="6" id="KW-1185">Reference proteome</keyword>
<dbReference type="PROSITE" id="PS50041">
    <property type="entry name" value="C_TYPE_LECTIN_2"/>
    <property type="match status" value="1"/>
</dbReference>